<dbReference type="EC" id="2.7.1.160" evidence="2"/>
<comment type="function">
    <text evidence="1">Catalyzes the last step of tRNA splicing, the transfer of the splice junction 2'-phosphate from ligated tRNA to NAD to produce ADP-ribose 1''-2'' cyclic phosphate.</text>
</comment>
<protein>
    <recommendedName>
        <fullName evidence="2">2'-phosphotransferase</fullName>
        <ecNumber evidence="2">2.7.1.160</ecNumber>
    </recommendedName>
</protein>
<feature type="compositionally biased region" description="Basic residues" evidence="4">
    <location>
        <begin position="303"/>
        <end position="315"/>
    </location>
</feature>
<accession>A0ABR3V7W2</accession>
<feature type="region of interest" description="Disordered" evidence="4">
    <location>
        <begin position="298"/>
        <end position="331"/>
    </location>
</feature>
<dbReference type="EMBL" id="JAZGSY010000254">
    <property type="protein sequence ID" value="KAL1837894.1"/>
    <property type="molecule type" value="Genomic_DNA"/>
</dbReference>
<feature type="region of interest" description="Disordered" evidence="4">
    <location>
        <begin position="20"/>
        <end position="44"/>
    </location>
</feature>
<sequence>MAAAVAVPLSTINSELGGVLPPSAVAQHSPRHGRSRAMSFKGGKNARQRRYSIVEERDTTIAKALMFVVKRAIQKEEVEEDDDEGEYLVADPEGWVNVADVLKHSRLSALDVTLEDIQRVLVNATKARFDLRRTAGASSDSSAEDASTWQISRITSKEPATAPVVPVGDKLTADTPDLPEFVVFETSYQRYPLLLAQGAITRAPGGSEYRVFVPVAVDGEGNETVRSSAPGEAAEVNVWIHLRTALREAPGIEWRRSEGGAIVTADHVPTSVWTRAVARRPDIGVLFEGGEVRKEVPASLRGKGAKGKARKGKTALKREGSEEDSGSASEE</sequence>
<evidence type="ECO:0000256" key="4">
    <source>
        <dbReference type="SAM" id="MobiDB-lite"/>
    </source>
</evidence>
<proteinExistence type="predicted"/>
<feature type="compositionally biased region" description="Acidic residues" evidence="4">
    <location>
        <begin position="321"/>
        <end position="331"/>
    </location>
</feature>
<name>A0ABR3V7W2_HUMIN</name>
<evidence type="ECO:0000256" key="3">
    <source>
        <dbReference type="ARBA" id="ARBA00047949"/>
    </source>
</evidence>
<organism evidence="5 6">
    <name type="scientific">Humicola insolens</name>
    <name type="common">Soft-rot fungus</name>
    <dbReference type="NCBI Taxonomy" id="85995"/>
    <lineage>
        <taxon>Eukaryota</taxon>
        <taxon>Fungi</taxon>
        <taxon>Dikarya</taxon>
        <taxon>Ascomycota</taxon>
        <taxon>Pezizomycotina</taxon>
        <taxon>Sordariomycetes</taxon>
        <taxon>Sordariomycetidae</taxon>
        <taxon>Sordariales</taxon>
        <taxon>Chaetomiaceae</taxon>
        <taxon>Mycothermus</taxon>
    </lineage>
</organism>
<evidence type="ECO:0000313" key="6">
    <source>
        <dbReference type="Proteomes" id="UP001583172"/>
    </source>
</evidence>
<comment type="caution">
    <text evidence="5">The sequence shown here is derived from an EMBL/GenBank/DDBJ whole genome shotgun (WGS) entry which is preliminary data.</text>
</comment>
<dbReference type="Proteomes" id="UP001583172">
    <property type="component" value="Unassembled WGS sequence"/>
</dbReference>
<dbReference type="InterPro" id="IPR002745">
    <property type="entry name" value="Ptrans_KptA/Tpt1"/>
</dbReference>
<evidence type="ECO:0000313" key="5">
    <source>
        <dbReference type="EMBL" id="KAL1837894.1"/>
    </source>
</evidence>
<evidence type="ECO:0000256" key="1">
    <source>
        <dbReference type="ARBA" id="ARBA00003343"/>
    </source>
</evidence>
<dbReference type="Gene3D" id="1.10.10.970">
    <property type="entry name" value="RNA 2'-phosphotransferase, Tpt1/KptA family, N-terminal domain"/>
    <property type="match status" value="1"/>
</dbReference>
<evidence type="ECO:0000256" key="2">
    <source>
        <dbReference type="ARBA" id="ARBA00012007"/>
    </source>
</evidence>
<dbReference type="SUPFAM" id="SSF56399">
    <property type="entry name" value="ADP-ribosylation"/>
    <property type="match status" value="1"/>
</dbReference>
<gene>
    <name evidence="5" type="ORF">VTJ49DRAFT_3280</name>
</gene>
<reference evidence="5 6" key="1">
    <citation type="journal article" date="2024" name="Commun. Biol.">
        <title>Comparative genomic analysis of thermophilic fungi reveals convergent evolutionary adaptations and gene losses.</title>
        <authorList>
            <person name="Steindorff A.S."/>
            <person name="Aguilar-Pontes M.V."/>
            <person name="Robinson A.J."/>
            <person name="Andreopoulos B."/>
            <person name="LaButti K."/>
            <person name="Kuo A."/>
            <person name="Mondo S."/>
            <person name="Riley R."/>
            <person name="Otillar R."/>
            <person name="Haridas S."/>
            <person name="Lipzen A."/>
            <person name="Grimwood J."/>
            <person name="Schmutz J."/>
            <person name="Clum A."/>
            <person name="Reid I.D."/>
            <person name="Moisan M.C."/>
            <person name="Butler G."/>
            <person name="Nguyen T.T.M."/>
            <person name="Dewar K."/>
            <person name="Conant G."/>
            <person name="Drula E."/>
            <person name="Henrissat B."/>
            <person name="Hansel C."/>
            <person name="Singer S."/>
            <person name="Hutchinson M.I."/>
            <person name="de Vries R.P."/>
            <person name="Natvig D.O."/>
            <person name="Powell A.J."/>
            <person name="Tsang A."/>
            <person name="Grigoriev I.V."/>
        </authorList>
    </citation>
    <scope>NUCLEOTIDE SEQUENCE [LARGE SCALE GENOMIC DNA]</scope>
    <source>
        <strain evidence="5 6">CBS 620.91</strain>
    </source>
</reference>
<comment type="catalytic activity">
    <reaction evidence="3">
        <text>2'-phospho-[ligated tRNA] + NAD(+) = mature tRNA + ADP-alpha-D-ribose 1'',2''-cyclic phosphate + nicotinamide</text>
        <dbReference type="Rhea" id="RHEA:23324"/>
        <dbReference type="Rhea" id="RHEA-COMP:11106"/>
        <dbReference type="Rhea" id="RHEA-COMP:11107"/>
        <dbReference type="ChEBI" id="CHEBI:17154"/>
        <dbReference type="ChEBI" id="CHEBI:57540"/>
        <dbReference type="ChEBI" id="CHEBI:76596"/>
        <dbReference type="ChEBI" id="CHEBI:82883"/>
        <dbReference type="ChEBI" id="CHEBI:85027"/>
        <dbReference type="EC" id="2.7.1.160"/>
    </reaction>
</comment>
<dbReference type="Pfam" id="PF01885">
    <property type="entry name" value="PTS_2-RNA"/>
    <property type="match status" value="1"/>
</dbReference>
<dbReference type="InterPro" id="IPR042080">
    <property type="entry name" value="RNA_2'-PTrans_N"/>
</dbReference>
<keyword evidence="6" id="KW-1185">Reference proteome</keyword>